<sequence length="61" mass="6741">MPSTHDEHTVLFESEVHGKATPKPTAHVWQHDSTVGSELIGAQRKGLQFKTNSFELSNSIP</sequence>
<organism evidence="1 2">
    <name type="scientific">Romanomermis culicivorax</name>
    <name type="common">Nematode worm</name>
    <dbReference type="NCBI Taxonomy" id="13658"/>
    <lineage>
        <taxon>Eukaryota</taxon>
        <taxon>Metazoa</taxon>
        <taxon>Ecdysozoa</taxon>
        <taxon>Nematoda</taxon>
        <taxon>Enoplea</taxon>
        <taxon>Dorylaimia</taxon>
        <taxon>Mermithida</taxon>
        <taxon>Mermithoidea</taxon>
        <taxon>Mermithidae</taxon>
        <taxon>Romanomermis</taxon>
    </lineage>
</organism>
<evidence type="ECO:0000313" key="1">
    <source>
        <dbReference type="Proteomes" id="UP000887565"/>
    </source>
</evidence>
<accession>A0A915KE24</accession>
<dbReference type="AlphaFoldDB" id="A0A915KE24"/>
<protein>
    <submittedName>
        <fullName evidence="2">Uncharacterized protein</fullName>
    </submittedName>
</protein>
<evidence type="ECO:0000313" key="2">
    <source>
        <dbReference type="WBParaSite" id="nRc.2.0.1.t36957-RA"/>
    </source>
</evidence>
<proteinExistence type="predicted"/>
<reference evidence="2" key="1">
    <citation type="submission" date="2022-11" db="UniProtKB">
        <authorList>
            <consortium name="WormBaseParasite"/>
        </authorList>
    </citation>
    <scope>IDENTIFICATION</scope>
</reference>
<dbReference type="Proteomes" id="UP000887565">
    <property type="component" value="Unplaced"/>
</dbReference>
<name>A0A915KE24_ROMCU</name>
<dbReference type="WBParaSite" id="nRc.2.0.1.t36957-RA">
    <property type="protein sequence ID" value="nRc.2.0.1.t36957-RA"/>
    <property type="gene ID" value="nRc.2.0.1.g36957"/>
</dbReference>
<keyword evidence="1" id="KW-1185">Reference proteome</keyword>